<sequence>MRKRNRRVLESGQDEGSVAPVEISNHEGVQGCANLGKVIALSLLSCRQLRKVLQQAQVENQSLLQEARSLVDEMRSLQRELYASQECMIDRDIAPASSSSVSRPM</sequence>
<dbReference type="EMBL" id="HBGH01001884">
    <property type="protein sequence ID" value="CAD9224556.1"/>
    <property type="molecule type" value="Transcribed_RNA"/>
</dbReference>
<proteinExistence type="predicted"/>
<evidence type="ECO:0000313" key="3">
    <source>
        <dbReference type="EMBL" id="CAD9224561.1"/>
    </source>
</evidence>
<reference evidence="2" key="1">
    <citation type="submission" date="2021-01" db="EMBL/GenBank/DDBJ databases">
        <authorList>
            <person name="Corre E."/>
            <person name="Pelletier E."/>
            <person name="Niang G."/>
            <person name="Scheremetjew M."/>
            <person name="Finn R."/>
            <person name="Kale V."/>
            <person name="Holt S."/>
            <person name="Cochrane G."/>
            <person name="Meng A."/>
            <person name="Brown T."/>
            <person name="Cohen L."/>
        </authorList>
    </citation>
    <scope>NUCLEOTIDE SEQUENCE</scope>
    <source>
        <strain evidence="2">SAG 36.94</strain>
    </source>
</reference>
<evidence type="ECO:0000313" key="2">
    <source>
        <dbReference type="EMBL" id="CAD9224556.1"/>
    </source>
</evidence>
<gene>
    <name evidence="2" type="ORF">CCAE0312_LOCUS993</name>
    <name evidence="3" type="ORF">CCAE0312_LOCUS994</name>
</gene>
<feature type="coiled-coil region" evidence="1">
    <location>
        <begin position="46"/>
        <end position="80"/>
    </location>
</feature>
<protein>
    <submittedName>
        <fullName evidence="2">Uncharacterized protein</fullName>
    </submittedName>
</protein>
<accession>A0A6T6AXI6</accession>
<dbReference type="AlphaFoldDB" id="A0A6T6AXI6"/>
<dbReference type="EMBL" id="HBGH01001885">
    <property type="protein sequence ID" value="CAD9224561.1"/>
    <property type="molecule type" value="Transcribed_RNA"/>
</dbReference>
<organism evidence="2">
    <name type="scientific">Compsopogon caeruleus</name>
    <dbReference type="NCBI Taxonomy" id="31354"/>
    <lineage>
        <taxon>Eukaryota</taxon>
        <taxon>Rhodophyta</taxon>
        <taxon>Compsopogonophyceae</taxon>
        <taxon>Compsopogonales</taxon>
        <taxon>Compsopogonaceae</taxon>
        <taxon>Compsopogon</taxon>
    </lineage>
</organism>
<name>A0A6T6AXI6_9RHOD</name>
<keyword evidence="1" id="KW-0175">Coiled coil</keyword>
<evidence type="ECO:0000256" key="1">
    <source>
        <dbReference type="SAM" id="Coils"/>
    </source>
</evidence>